<keyword evidence="2" id="KW-1185">Reference proteome</keyword>
<dbReference type="EMBL" id="JAINVV010000004">
    <property type="protein sequence ID" value="MBY8823040.1"/>
    <property type="molecule type" value="Genomic_DNA"/>
</dbReference>
<evidence type="ECO:0008006" key="3">
    <source>
        <dbReference type="Google" id="ProtNLM"/>
    </source>
</evidence>
<dbReference type="Gene3D" id="3.40.50.2000">
    <property type="entry name" value="Glycogen Phosphorylase B"/>
    <property type="match status" value="1"/>
</dbReference>
<organism evidence="1 2">
    <name type="scientific">Sphingomonas colocasiae</name>
    <dbReference type="NCBI Taxonomy" id="1848973"/>
    <lineage>
        <taxon>Bacteria</taxon>
        <taxon>Pseudomonadati</taxon>
        <taxon>Pseudomonadota</taxon>
        <taxon>Alphaproteobacteria</taxon>
        <taxon>Sphingomonadales</taxon>
        <taxon>Sphingomonadaceae</taxon>
        <taxon>Sphingomonas</taxon>
    </lineage>
</organism>
<name>A0ABS7PNZ2_9SPHN</name>
<evidence type="ECO:0000313" key="2">
    <source>
        <dbReference type="Proteomes" id="UP000706039"/>
    </source>
</evidence>
<sequence>MADCIVFDIRQLQKSILLYRPVDRIFVHLIDGVISSVPEEVSVKIFANHAQEIPSAVAHLSERVVCSLPFSREPVIVVELAGSGAGLRDLFSPQLRAMTQVVTIVDGGLADPADGRQILVLRLRSTASDCEADEELRVALPVIVEEDLRGEPDPLDATQLEMLFGDSVPVIAVDGALATDKDIMRAVLGLTRRNPARILVCGDRSVVDAPEISVLRAGPALLARIARRSLAVLVPREGGAEALSMSEVMQFGGRCVAVGDVLEVQDIGELAALPVVPSPRHERPDYGALWARIVASLPTISPPAVPERPRIALVTPIFPQKGGPPHSSLDFAMALAEVADVEIWTDGDMLPAHRSRVNAVFRLDGHFDPERYDGIVYVLGNHPMYLKIFDLMREHGGALILHDAHMIDFLNHRYGGKRLGALLSEEYGAPVDVSDPGRVIGNLASYGRPFLQEIVRYASPTIVHSPTSAALLRSLYGVEASYFPVAMPYPFERSELTSEARLQAKLALGIAPSRPCIASFGEVHMLKGAKQCLFVMKELADWGIDFQFLFVGPVDQVLGGELRDRIAQYGLQDHVMIKGAVSEADYIQHLKAVDIVLQIRQIPFGQVSGALLDAVSAGMHGVASENLARSIEAPAMVRRVSDKASPTIYAEQLAEMIRAKSYEERPGPGWEDFAARHDFGRYARKFLSLLFPGRH</sequence>
<gene>
    <name evidence="1" type="ORF">K7G82_12110</name>
</gene>
<dbReference type="SUPFAM" id="SSF53756">
    <property type="entry name" value="UDP-Glycosyltransferase/glycogen phosphorylase"/>
    <property type="match status" value="1"/>
</dbReference>
<evidence type="ECO:0000313" key="1">
    <source>
        <dbReference type="EMBL" id="MBY8823040.1"/>
    </source>
</evidence>
<dbReference type="RefSeq" id="WP_222990074.1">
    <property type="nucleotide sequence ID" value="NZ_JAINVV010000004.1"/>
</dbReference>
<accession>A0ABS7PNZ2</accession>
<comment type="caution">
    <text evidence="1">The sequence shown here is derived from an EMBL/GenBank/DDBJ whole genome shotgun (WGS) entry which is preliminary data.</text>
</comment>
<reference evidence="1 2" key="1">
    <citation type="submission" date="2021-08" db="EMBL/GenBank/DDBJ databases">
        <authorList>
            <person name="Tuo L."/>
        </authorList>
    </citation>
    <scope>NUCLEOTIDE SEQUENCE [LARGE SCALE GENOMIC DNA]</scope>
    <source>
        <strain evidence="1 2">JCM 31229</strain>
    </source>
</reference>
<protein>
    <recommendedName>
        <fullName evidence="3">Glycosyltransferase</fullName>
    </recommendedName>
</protein>
<dbReference type="Proteomes" id="UP000706039">
    <property type="component" value="Unassembled WGS sequence"/>
</dbReference>
<proteinExistence type="predicted"/>